<evidence type="ECO:0000256" key="1">
    <source>
        <dbReference type="SAM" id="Phobius"/>
    </source>
</evidence>
<keyword evidence="3" id="KW-1185">Reference proteome</keyword>
<protein>
    <submittedName>
        <fullName evidence="2">Uncharacterized protein</fullName>
    </submittedName>
</protein>
<feature type="transmembrane region" description="Helical" evidence="1">
    <location>
        <begin position="40"/>
        <end position="64"/>
    </location>
</feature>
<keyword evidence="1" id="KW-0472">Membrane</keyword>
<dbReference type="EMBL" id="JYDL01000008">
    <property type="protein sequence ID" value="KRX26236.1"/>
    <property type="molecule type" value="Genomic_DNA"/>
</dbReference>
<dbReference type="Proteomes" id="UP000054630">
    <property type="component" value="Unassembled WGS sequence"/>
</dbReference>
<keyword evidence="1" id="KW-1133">Transmembrane helix</keyword>
<evidence type="ECO:0000313" key="3">
    <source>
        <dbReference type="Proteomes" id="UP000054630"/>
    </source>
</evidence>
<keyword evidence="1" id="KW-0812">Transmembrane</keyword>
<accession>A0A0V0SHR6</accession>
<gene>
    <name evidence="2" type="ORF">T07_6055</name>
</gene>
<name>A0A0V0SHR6_9BILA</name>
<organism evidence="2 3">
    <name type="scientific">Trichinella nelsoni</name>
    <dbReference type="NCBI Taxonomy" id="6336"/>
    <lineage>
        <taxon>Eukaryota</taxon>
        <taxon>Metazoa</taxon>
        <taxon>Ecdysozoa</taxon>
        <taxon>Nematoda</taxon>
        <taxon>Enoplea</taxon>
        <taxon>Dorylaimia</taxon>
        <taxon>Trichinellida</taxon>
        <taxon>Trichinellidae</taxon>
        <taxon>Trichinella</taxon>
    </lineage>
</organism>
<comment type="caution">
    <text evidence="2">The sequence shown here is derived from an EMBL/GenBank/DDBJ whole genome shotgun (WGS) entry which is preliminary data.</text>
</comment>
<evidence type="ECO:0000313" key="2">
    <source>
        <dbReference type="EMBL" id="KRX26236.1"/>
    </source>
</evidence>
<dbReference type="AlphaFoldDB" id="A0A0V0SHR6"/>
<reference evidence="2 3" key="1">
    <citation type="submission" date="2015-01" db="EMBL/GenBank/DDBJ databases">
        <title>Evolution of Trichinella species and genotypes.</title>
        <authorList>
            <person name="Korhonen P.K."/>
            <person name="Edoardo P."/>
            <person name="Giuseppe L.R."/>
            <person name="Gasser R.B."/>
        </authorList>
    </citation>
    <scope>NUCLEOTIDE SEQUENCE [LARGE SCALE GENOMIC DNA]</scope>
    <source>
        <strain evidence="2">ISS37</strain>
    </source>
</reference>
<sequence>MTPYANGKLQNKTSANSAEIRFHFVREIQMSAYKHAMQKFVSYNAVEIIAWSIMICCILTLFIVV</sequence>
<proteinExistence type="predicted"/>